<feature type="domain" description="RNA polymerase sigma factor 70 region 4 type 2" evidence="6">
    <location>
        <begin position="109"/>
        <end position="161"/>
    </location>
</feature>
<evidence type="ECO:0000256" key="4">
    <source>
        <dbReference type="ARBA" id="ARBA00023163"/>
    </source>
</evidence>
<comment type="similarity">
    <text evidence="1">Belongs to the sigma-70 factor family. ECF subfamily.</text>
</comment>
<dbReference type="InterPro" id="IPR013325">
    <property type="entry name" value="RNA_pol_sigma_r2"/>
</dbReference>
<evidence type="ECO:0000256" key="3">
    <source>
        <dbReference type="ARBA" id="ARBA00023082"/>
    </source>
</evidence>
<comment type="caution">
    <text evidence="7">The sequence shown here is derived from an EMBL/GenBank/DDBJ whole genome shotgun (WGS) entry which is preliminary data.</text>
</comment>
<keyword evidence="8" id="KW-1185">Reference proteome</keyword>
<dbReference type="Gene3D" id="1.10.1740.10">
    <property type="match status" value="1"/>
</dbReference>
<dbReference type="SUPFAM" id="SSF88946">
    <property type="entry name" value="Sigma2 domain of RNA polymerase sigma factors"/>
    <property type="match status" value="1"/>
</dbReference>
<evidence type="ECO:0000313" key="7">
    <source>
        <dbReference type="EMBL" id="GIO28713.1"/>
    </source>
</evidence>
<dbReference type="GO" id="GO:0006352">
    <property type="term" value="P:DNA-templated transcription initiation"/>
    <property type="evidence" value="ECO:0007669"/>
    <property type="project" value="InterPro"/>
</dbReference>
<organism evidence="7 8">
    <name type="scientific">Ornithinibacillus bavariensis</name>
    <dbReference type="NCBI Taxonomy" id="545502"/>
    <lineage>
        <taxon>Bacteria</taxon>
        <taxon>Bacillati</taxon>
        <taxon>Bacillota</taxon>
        <taxon>Bacilli</taxon>
        <taxon>Bacillales</taxon>
        <taxon>Bacillaceae</taxon>
        <taxon>Ornithinibacillus</taxon>
    </lineage>
</organism>
<dbReference type="GO" id="GO:0016987">
    <property type="term" value="F:sigma factor activity"/>
    <property type="evidence" value="ECO:0007669"/>
    <property type="project" value="UniProtKB-KW"/>
</dbReference>
<dbReference type="InterPro" id="IPR039425">
    <property type="entry name" value="RNA_pol_sigma-70-like"/>
</dbReference>
<dbReference type="Pfam" id="PF08281">
    <property type="entry name" value="Sigma70_r4_2"/>
    <property type="match status" value="1"/>
</dbReference>
<dbReference type="PANTHER" id="PTHR43133">
    <property type="entry name" value="RNA POLYMERASE ECF-TYPE SIGMA FACTO"/>
    <property type="match status" value="1"/>
</dbReference>
<dbReference type="NCBIfam" id="TIGR02937">
    <property type="entry name" value="sigma70-ECF"/>
    <property type="match status" value="1"/>
</dbReference>
<dbReference type="Pfam" id="PF04542">
    <property type="entry name" value="Sigma70_r2"/>
    <property type="match status" value="1"/>
</dbReference>
<reference evidence="7" key="1">
    <citation type="submission" date="2021-03" db="EMBL/GenBank/DDBJ databases">
        <title>Antimicrobial resistance genes in bacteria isolated from Japanese honey, and their potential for conferring macrolide and lincosamide resistance in the American foulbrood pathogen Paenibacillus larvae.</title>
        <authorList>
            <person name="Okamoto M."/>
            <person name="Kumagai M."/>
            <person name="Kanamori H."/>
            <person name="Takamatsu D."/>
        </authorList>
    </citation>
    <scope>NUCLEOTIDE SEQUENCE</scope>
    <source>
        <strain evidence="7">J43TS3</strain>
    </source>
</reference>
<keyword evidence="4" id="KW-0804">Transcription</keyword>
<protein>
    <submittedName>
        <fullName evidence="7">DNA-directed RNA polymerase sigma-70 factor</fullName>
    </submittedName>
</protein>
<dbReference type="InterPro" id="IPR036388">
    <property type="entry name" value="WH-like_DNA-bd_sf"/>
</dbReference>
<dbReference type="SUPFAM" id="SSF88659">
    <property type="entry name" value="Sigma3 and sigma4 domains of RNA polymerase sigma factors"/>
    <property type="match status" value="1"/>
</dbReference>
<dbReference type="InterPro" id="IPR013324">
    <property type="entry name" value="RNA_pol_sigma_r3/r4-like"/>
</dbReference>
<evidence type="ECO:0000256" key="2">
    <source>
        <dbReference type="ARBA" id="ARBA00023015"/>
    </source>
</evidence>
<dbReference type="InterPro" id="IPR007627">
    <property type="entry name" value="RNA_pol_sigma70_r2"/>
</dbReference>
<sequence length="169" mass="19600">MNTINLSEVYSMHYNQLFHLSYSITRDVQLAEDAVQETFIKVWKKANSIQDDGKISAWLSVVAKRTAIDILRSERKKQGIPMENDMLVNLGKEMNQDVEQEVEFIFFMEEIRKAILRLGNTYRDVMVLLVKHELKGKEIASQLKIKPASVKTRIYRARKELRALAEVNG</sequence>
<accession>A0A919XDX3</accession>
<name>A0A919XDX3_9BACI</name>
<dbReference type="AlphaFoldDB" id="A0A919XDX3"/>
<dbReference type="InterPro" id="IPR013249">
    <property type="entry name" value="RNA_pol_sigma70_r4_t2"/>
</dbReference>
<keyword evidence="7" id="KW-0240">DNA-directed RNA polymerase</keyword>
<dbReference type="RefSeq" id="WP_212922165.1">
    <property type="nucleotide sequence ID" value="NZ_BORP01000008.1"/>
</dbReference>
<evidence type="ECO:0000259" key="5">
    <source>
        <dbReference type="Pfam" id="PF04542"/>
    </source>
</evidence>
<dbReference type="InterPro" id="IPR014284">
    <property type="entry name" value="RNA_pol_sigma-70_dom"/>
</dbReference>
<dbReference type="Proteomes" id="UP000676917">
    <property type="component" value="Unassembled WGS sequence"/>
</dbReference>
<evidence type="ECO:0000313" key="8">
    <source>
        <dbReference type="Proteomes" id="UP000676917"/>
    </source>
</evidence>
<evidence type="ECO:0000256" key="1">
    <source>
        <dbReference type="ARBA" id="ARBA00010641"/>
    </source>
</evidence>
<dbReference type="GO" id="GO:0003677">
    <property type="term" value="F:DNA binding"/>
    <property type="evidence" value="ECO:0007669"/>
    <property type="project" value="InterPro"/>
</dbReference>
<dbReference type="Gene3D" id="1.10.10.10">
    <property type="entry name" value="Winged helix-like DNA-binding domain superfamily/Winged helix DNA-binding domain"/>
    <property type="match status" value="1"/>
</dbReference>
<dbReference type="PANTHER" id="PTHR43133:SF46">
    <property type="entry name" value="RNA POLYMERASE SIGMA-70 FACTOR ECF SUBFAMILY"/>
    <property type="match status" value="1"/>
</dbReference>
<proteinExistence type="inferred from homology"/>
<gene>
    <name evidence="7" type="ORF">J43TS3_33240</name>
</gene>
<dbReference type="GO" id="GO:0000428">
    <property type="term" value="C:DNA-directed RNA polymerase complex"/>
    <property type="evidence" value="ECO:0007669"/>
    <property type="project" value="UniProtKB-KW"/>
</dbReference>
<evidence type="ECO:0000259" key="6">
    <source>
        <dbReference type="Pfam" id="PF08281"/>
    </source>
</evidence>
<keyword evidence="3" id="KW-0731">Sigma factor</keyword>
<keyword evidence="2" id="KW-0805">Transcription regulation</keyword>
<dbReference type="EMBL" id="BORP01000008">
    <property type="protein sequence ID" value="GIO28713.1"/>
    <property type="molecule type" value="Genomic_DNA"/>
</dbReference>
<feature type="domain" description="RNA polymerase sigma-70 region 2" evidence="5">
    <location>
        <begin position="10"/>
        <end position="76"/>
    </location>
</feature>